<feature type="binding site" evidence="3">
    <location>
        <position position="230"/>
    </location>
    <ligand>
        <name>Zn(2+)</name>
        <dbReference type="ChEBI" id="CHEBI:29105"/>
        <label>2</label>
        <note>catalytic</note>
    </ligand>
</feature>
<keyword evidence="1 3" id="KW-0479">Metal-binding</keyword>
<keyword evidence="1 3" id="KW-0862">Zinc</keyword>
<evidence type="ECO:0000313" key="5">
    <source>
        <dbReference type="EMBL" id="MBD8527084.1"/>
    </source>
</evidence>
<keyword evidence="1" id="KW-0645">Protease</keyword>
<evidence type="ECO:0000259" key="4">
    <source>
        <dbReference type="Pfam" id="PF01979"/>
    </source>
</evidence>
<dbReference type="InterPro" id="IPR010229">
    <property type="entry name" value="Pept_M38_dipep"/>
</dbReference>
<dbReference type="GO" id="GO:0046872">
    <property type="term" value="F:metal ion binding"/>
    <property type="evidence" value="ECO:0007669"/>
    <property type="project" value="UniProtKB-KW"/>
</dbReference>
<dbReference type="Gene3D" id="3.20.20.140">
    <property type="entry name" value="Metal-dependent hydrolases"/>
    <property type="match status" value="1"/>
</dbReference>
<gene>
    <name evidence="5" type="ORF">IFO71_15185</name>
</gene>
<evidence type="ECO:0000256" key="1">
    <source>
        <dbReference type="PIRNR" id="PIRNR001238"/>
    </source>
</evidence>
<proteinExistence type="inferred from homology"/>
<feature type="domain" description="Amidohydrolase-related" evidence="4">
    <location>
        <begin position="59"/>
        <end position="362"/>
    </location>
</feature>
<dbReference type="SUPFAM" id="SSF51556">
    <property type="entry name" value="Metallo-dependent hydrolases"/>
    <property type="match status" value="1"/>
</dbReference>
<keyword evidence="6" id="KW-1185">Reference proteome</keyword>
<dbReference type="EMBL" id="JACYTR010000040">
    <property type="protein sequence ID" value="MBD8527084.1"/>
    <property type="molecule type" value="Genomic_DNA"/>
</dbReference>
<dbReference type="GO" id="GO:0016810">
    <property type="term" value="F:hydrolase activity, acting on carbon-nitrogen (but not peptide) bonds"/>
    <property type="evidence" value="ECO:0007669"/>
    <property type="project" value="InterPro"/>
</dbReference>
<dbReference type="SUPFAM" id="SSF51338">
    <property type="entry name" value="Composite domain of metallo-dependent hydrolases"/>
    <property type="match status" value="1"/>
</dbReference>
<dbReference type="GO" id="GO:0005737">
    <property type="term" value="C:cytoplasm"/>
    <property type="evidence" value="ECO:0007669"/>
    <property type="project" value="UniProtKB-SubCell"/>
</dbReference>
<dbReference type="NCBIfam" id="TIGR01975">
    <property type="entry name" value="isoAsp_dipep"/>
    <property type="match status" value="1"/>
</dbReference>
<comment type="PTM">
    <text evidence="1">Carboxylation allows a single lysine to coordinate two zinc ions.</text>
</comment>
<protein>
    <recommendedName>
        <fullName evidence="1">Isoaspartyl dipeptidase</fullName>
        <ecNumber evidence="1">3.4.19.-</ecNumber>
    </recommendedName>
</protein>
<dbReference type="InterPro" id="IPR050378">
    <property type="entry name" value="Metallo-dep_Hydrolases_sf"/>
</dbReference>
<comment type="cofactor">
    <cofactor evidence="1 3">
        <name>Zn(2+)</name>
        <dbReference type="ChEBI" id="CHEBI:29105"/>
    </cofactor>
    <text evidence="1 3">Binds 2 Zn(2+) ions per subunit.</text>
</comment>
<dbReference type="PANTHER" id="PTHR11647">
    <property type="entry name" value="HYDRANTOINASE/DIHYDROPYRIMIDINASE FAMILY MEMBER"/>
    <property type="match status" value="1"/>
</dbReference>
<dbReference type="GO" id="GO:0008237">
    <property type="term" value="F:metallopeptidase activity"/>
    <property type="evidence" value="ECO:0007669"/>
    <property type="project" value="UniProtKB-KW"/>
</dbReference>
<dbReference type="InterPro" id="IPR006680">
    <property type="entry name" value="Amidohydro-rel"/>
</dbReference>
<dbReference type="RefSeq" id="WP_192030506.1">
    <property type="nucleotide sequence ID" value="NZ_JACYTR010000040.1"/>
</dbReference>
<feature type="binding site" evidence="3">
    <location>
        <position position="201"/>
    </location>
    <ligand>
        <name>Zn(2+)</name>
        <dbReference type="ChEBI" id="CHEBI:29105"/>
        <label>2</label>
        <note>catalytic</note>
    </ligand>
</feature>
<reference evidence="5 6" key="1">
    <citation type="submission" date="2020-09" db="EMBL/GenBank/DDBJ databases">
        <title>Pseudoxanthomonas sp. CAU 1598 isolated from sand of Yaerae Beach.</title>
        <authorList>
            <person name="Kim W."/>
        </authorList>
    </citation>
    <scope>NUCLEOTIDE SEQUENCE [LARGE SCALE GENOMIC DNA]</scope>
    <source>
        <strain evidence="5 6">CAU 1598</strain>
    </source>
</reference>
<feature type="binding site" evidence="3">
    <location>
        <position position="289"/>
    </location>
    <ligand>
        <name>Zn(2+)</name>
        <dbReference type="ChEBI" id="CHEBI:29105"/>
        <label>1</label>
        <note>catalytic</note>
    </ligand>
</feature>
<evidence type="ECO:0000256" key="3">
    <source>
        <dbReference type="PIRSR" id="PIRSR001238-3"/>
    </source>
</evidence>
<name>A0AAW3ZR40_9GAMM</name>
<dbReference type="Gene3D" id="2.30.40.10">
    <property type="entry name" value="Urease, subunit C, domain 1"/>
    <property type="match status" value="1"/>
</dbReference>
<accession>A0AAW3ZR40</accession>
<dbReference type="GO" id="GO:0006508">
    <property type="term" value="P:proteolysis"/>
    <property type="evidence" value="ECO:0007669"/>
    <property type="project" value="UniProtKB-KW"/>
</dbReference>
<organism evidence="5 6">
    <name type="scientific">Pseudomarimonas arenosa</name>
    <dbReference type="NCBI Taxonomy" id="2774145"/>
    <lineage>
        <taxon>Bacteria</taxon>
        <taxon>Pseudomonadati</taxon>
        <taxon>Pseudomonadota</taxon>
        <taxon>Gammaproteobacteria</taxon>
        <taxon>Lysobacterales</taxon>
        <taxon>Lysobacteraceae</taxon>
        <taxon>Pseudomarimonas</taxon>
    </lineage>
</organism>
<dbReference type="InterPro" id="IPR032466">
    <property type="entry name" value="Metal_Hydrolase"/>
</dbReference>
<comment type="function">
    <text evidence="1">Catalyzes the hydrolytic cleavage of a subset of L-isoaspartyl (L-beta-aspartyl) dipeptides. Used to degrade proteins damaged by L-isoaspartyl residues formation.</text>
</comment>
<feature type="binding site" evidence="3">
    <location>
        <position position="69"/>
    </location>
    <ligand>
        <name>Zn(2+)</name>
        <dbReference type="ChEBI" id="CHEBI:29105"/>
        <label>1</label>
        <note>catalytic</note>
    </ligand>
</feature>
<dbReference type="PIRSF" id="PIRSF001238">
    <property type="entry name" value="IadA"/>
    <property type="match status" value="1"/>
</dbReference>
<dbReference type="AlphaFoldDB" id="A0AAW3ZR40"/>
<dbReference type="Proteomes" id="UP000613768">
    <property type="component" value="Unassembled WGS sequence"/>
</dbReference>
<feature type="active site" description="Proton acceptor" evidence="2">
    <location>
        <position position="289"/>
    </location>
</feature>
<evidence type="ECO:0000256" key="2">
    <source>
        <dbReference type="PIRSR" id="PIRSR001238-1"/>
    </source>
</evidence>
<comment type="similarity">
    <text evidence="1">Belongs to the peptidase M38 family.</text>
</comment>
<feature type="binding site" evidence="3">
    <location>
        <position position="67"/>
    </location>
    <ligand>
        <name>Zn(2+)</name>
        <dbReference type="ChEBI" id="CHEBI:29105"/>
        <label>1</label>
        <note>catalytic</note>
    </ligand>
</feature>
<evidence type="ECO:0000313" key="6">
    <source>
        <dbReference type="Proteomes" id="UP000613768"/>
    </source>
</evidence>
<comment type="caution">
    <text evidence="5">The sequence shown here is derived from an EMBL/GenBank/DDBJ whole genome shotgun (WGS) entry which is preliminary data.</text>
</comment>
<dbReference type="PANTHER" id="PTHR11647:SF1">
    <property type="entry name" value="COLLAPSIN RESPONSE MEDIATOR PROTEIN"/>
    <property type="match status" value="1"/>
</dbReference>
<keyword evidence="1" id="KW-0482">Metalloprotease</keyword>
<dbReference type="Pfam" id="PF01979">
    <property type="entry name" value="Amidohydro_1"/>
    <property type="match status" value="1"/>
</dbReference>
<sequence>MNTAPPLTLIRNAEVYAPEPLGPQQLLLAGGKIVWMAGMSAPTPSGVAAEAVDLQGLRLIPGLVDGHVHTTGGGGEGGFATRVPALPLSRYTHGGVTTVIGLLGTDDCARSVRELVATLYGLREEGLSAWGYCGGYHLPCATLTGSVRADIAFIDPLIGVGELAISDHRSSQPTLEELLRVASEAHVAGLMSGKAGLLHLHLGNGSRGLQLIRAALDQAELPARVYNPTHVNRRTALFEEALELAERGCHIDLTAFPVDEDEDAYTAAQGLQRYLASGLPADRISISSDAGGCLPCFDDKGQLCSMDIGSPGALLGTLRDCLTAGLPLEQILPSMTRNPALLLRLHSKGRIAVGADADLVALSASGTASDVWALGVRHVADGQLVRRGRFE</sequence>
<dbReference type="GO" id="GO:0008798">
    <property type="term" value="F:beta-aspartyl-peptidase activity"/>
    <property type="evidence" value="ECO:0007669"/>
    <property type="project" value="InterPro"/>
</dbReference>
<keyword evidence="1 5" id="KW-0378">Hydrolase</keyword>
<dbReference type="InterPro" id="IPR011059">
    <property type="entry name" value="Metal-dep_hydrolase_composite"/>
</dbReference>
<dbReference type="EC" id="3.4.19.-" evidence="1"/>
<comment type="subcellular location">
    <subcellularLocation>
        <location evidence="1">Cytoplasm</location>
    </subcellularLocation>
</comment>